<protein>
    <submittedName>
        <fullName evidence="1">LamG domain-containing protein</fullName>
    </submittedName>
</protein>
<proteinExistence type="predicted"/>
<name>A0A563EVM3_9PSEU</name>
<dbReference type="Proteomes" id="UP000316639">
    <property type="component" value="Unassembled WGS sequence"/>
</dbReference>
<comment type="caution">
    <text evidence="1">The sequence shown here is derived from an EMBL/GenBank/DDBJ whole genome shotgun (WGS) entry which is preliminary data.</text>
</comment>
<gene>
    <name evidence="1" type="ORF">FKR81_12785</name>
</gene>
<dbReference type="Gene3D" id="2.60.120.200">
    <property type="match status" value="3"/>
</dbReference>
<dbReference type="OrthoDB" id="463714at2"/>
<dbReference type="InterPro" id="IPR013320">
    <property type="entry name" value="ConA-like_dom_sf"/>
</dbReference>
<dbReference type="RefSeq" id="WP_146351380.1">
    <property type="nucleotide sequence ID" value="NZ_VOBR01000007.1"/>
</dbReference>
<dbReference type="SUPFAM" id="SSF49899">
    <property type="entry name" value="Concanavalin A-like lectins/glucanases"/>
    <property type="match status" value="3"/>
</dbReference>
<keyword evidence="2" id="KW-1185">Reference proteome</keyword>
<organism evidence="1 2">
    <name type="scientific">Lentzea tibetensis</name>
    <dbReference type="NCBI Taxonomy" id="2591470"/>
    <lineage>
        <taxon>Bacteria</taxon>
        <taxon>Bacillati</taxon>
        <taxon>Actinomycetota</taxon>
        <taxon>Actinomycetes</taxon>
        <taxon>Pseudonocardiales</taxon>
        <taxon>Pseudonocardiaceae</taxon>
        <taxon>Lentzea</taxon>
    </lineage>
</organism>
<dbReference type="Pfam" id="PF13385">
    <property type="entry name" value="Laminin_G_3"/>
    <property type="match status" value="2"/>
</dbReference>
<dbReference type="EMBL" id="VOBR01000007">
    <property type="protein sequence ID" value="TWP51736.1"/>
    <property type="molecule type" value="Genomic_DNA"/>
</dbReference>
<sequence>MITEDVARRQTWPSTDCNGIPLIDPVSVTVQGNVVLFARKAGAPVDFLYYNVRPIGVEPGAAGEWTGWRQLSMAEPSQRTTPGTPSADAQPMLRLGGCSLITVGTDVTIPVPGDAPFRVVADDRYVSCFRPSDTGTLYVDRFVLVQDPLDGREERDDEAPVYVLERAWETRYRRSQTRDLPAGAGDARGSMNMLDEPFREPTVELPVPGVTADGFDIALVPTGTSGMRWHIAVITGRTITCWSFPQDSTGRVDVSPWSARSFTITPTVPVAGDIEALTPFAGIALSCYEEQERTTMPDGTSGSLRRSIRLAMAVPVRNTDIGLPGALAVFDFAIQPGGTIPELPPGTACVLLDGTMRDKTFTPVVNPYGYGIPADAVHTVDATTISAVLLGQAAAAGAPALLNSADGLLHCYFAGPPGSTKTGPFLVAQMDPIVTRATAAVPWITASGIAGDLRFVARQPGSTLNGLTVRVDSCAGQSDLCTVSVDYGKTAGLPTETWRGVPRDLVRMSAILNGGSSGDPADPAVRSGKTPFYDQTGTVTMARLGTVNGAGPLTLVSHRGDMRLAQVTVTAAPDPKRSNLVLSYALPSGAQVTQTWPLVPTAVTDLVAVLDGDAATYPYRRPESDTPIYALATALGSILLIAKPATSAKLTVQKATDGLAAHCDIVVEPTGSPVITLPNIGRDQAAVVKALRGSGDVMALFDHVSPDACAGAVFDQSTVDPTDLQSGSTLFDVARPVPDGGKLAPGSAAATALQGRSFDTIPPPGADTGHGMLGATAARPTVPLLGEQAVVGDATSALTTSGDNGRWIAAHMPDALALEEHSAVSIPAPSARLAPVRGTTIEAWTRPQDGDPARVVSYNNGPVKNLGGITPSFFLGTDGMPTLRFGSFKPKGTYAGRYVNVPAQPFLAPAANAGFTWEAWIRPDKAAGPGKDSRFGCVFQVQDQLFPAIAQGQLYLDAKRVLTFGYRTGSPVTESTVAARLPLPAEKWTHVAVTGARTGAAPLQGMIQYALTLYVNGEAVAADDAAWLYPAEGAGAPVACLGASDVKNVSMFGSITEMRYWSAARTSAELRRTMNTSLRGTEPGLVGYWPLGENPATATKFVNRAVRYGKALDGTMAGSGQPVTAFSAGEFVNVVAGVGGAEPLVARSFLRADHWHHLAVVYETTGGLRMNPDGLDGRRDYGRCDAAGTEFGEHATVEAWVQVPKPTGLNQTVLAQWGASQSDQAFRFGVTGKGTVFCLVTVQDVTFGTTSALRAEHTTMVCDGKPHHITAVFNSRKATGVGGVTCTLTVYVDGVPAPQTKADFPLSMEMMAVTSSRPLTLGVSTVPARPTASVALEVQEPFQGLLTGVRLSSVAFTDAQVLAAMSANRDYDGGEATVSAWWFDEQTGTFAADSVSDNDFALSDTDMWAEFASISTTNFYCDGVPVGLVAPASAEASAGYQGATQCTIGAYLDNSVVSQGFDGQLAEIRVWQAARTQDQVLDTMYRPLTGSEPNLSAYWPLDGNYADLTSLGSTGTPVGAPAFVPSAAPVANEGPQVRNVYAGPVTEFQESVTGRPSVIEYADSDIGPDGSPAAVMRRAYFLYDPALAVFTGYGLGEMLLTYLGQVQTRPSLIGYIEGAPPVPSENLSRPLYASPTGYNAYFDATSVQLAQTDTTSFSFTSSDYRTTFAMTLDAKLGLASTWKVDSQDGVPGGLIERIGKGKLRLSAHNKTALTQAEQHDEAYASGWVRTRTDTLGLRGAWESDEQLNAAVGRRYQPHNTGYALVESLTADLYAMRLRSTGAMVGKMVLPDLAIPPDRNVLVFRIRPEYVKNGTLDGKVGLVNDPHYPGADVERGSYFRPREAYRLADRIAKADADLATYGNQFNAQSLGQRGPFPNSPLNKQPVRQFYDFAGGVPARGIANRYVWTAAGGLHTETESFSATHDNTYAGLYSLNSSAGPAFEYEYDGFAGPYTNIDLLFGGEIKMQVGKKQSDNRGVALNVTNACDPMLLAYRSNGYSDNPCPGKVDAYRFMSFYLPPSIDNYEAFKSTVVDQDWLRFSSDPNAVALRNLRPQTNGAWRVLHRVTYVSRVPPKFDTNPAQTVAPAPELVIDVDDNAFLIKLVEQALGKNPPTAANVGGAVAAVLAPPDGTPSLLGALVPWWAAFVRRTRSAHPDPGDVALLNRLMAATVQYFQAGYAGGMLPIPPV</sequence>
<evidence type="ECO:0000313" key="2">
    <source>
        <dbReference type="Proteomes" id="UP000316639"/>
    </source>
</evidence>
<evidence type="ECO:0000313" key="1">
    <source>
        <dbReference type="EMBL" id="TWP51736.1"/>
    </source>
</evidence>
<reference evidence="1 2" key="1">
    <citation type="submission" date="2019-07" db="EMBL/GenBank/DDBJ databases">
        <title>Lentzea xizangensis sp. nov., isolated from Qinghai-Tibetan Plateau Soils.</title>
        <authorList>
            <person name="Huang J."/>
        </authorList>
    </citation>
    <scope>NUCLEOTIDE SEQUENCE [LARGE SCALE GENOMIC DNA]</scope>
    <source>
        <strain evidence="1 2">FXJ1.1311</strain>
    </source>
</reference>
<accession>A0A563EVM3</accession>